<dbReference type="PRINTS" id="PR00081">
    <property type="entry name" value="GDHRDH"/>
</dbReference>
<proteinExistence type="inferred from homology"/>
<dbReference type="CDD" id="cd05233">
    <property type="entry name" value="SDR_c"/>
    <property type="match status" value="1"/>
</dbReference>
<dbReference type="Proteomes" id="UP000466931">
    <property type="component" value="Chromosome"/>
</dbReference>
<gene>
    <name evidence="3" type="ORF">MCNF_55250</name>
</gene>
<evidence type="ECO:0000256" key="1">
    <source>
        <dbReference type="ARBA" id="ARBA00006484"/>
    </source>
</evidence>
<keyword evidence="2" id="KW-0560">Oxidoreductase</keyword>
<dbReference type="SUPFAM" id="SSF51735">
    <property type="entry name" value="NAD(P)-binding Rossmann-fold domains"/>
    <property type="match status" value="1"/>
</dbReference>
<dbReference type="PROSITE" id="PS00061">
    <property type="entry name" value="ADH_SHORT"/>
    <property type="match status" value="1"/>
</dbReference>
<keyword evidence="4" id="KW-1185">Reference proteome</keyword>
<accession>A0A7I7Y5L7</accession>
<dbReference type="PRINTS" id="PR00080">
    <property type="entry name" value="SDRFAMILY"/>
</dbReference>
<comment type="similarity">
    <text evidence="1">Belongs to the short-chain dehydrogenases/reductases (SDR) family.</text>
</comment>
<organism evidence="3 4">
    <name type="scientific">Mycolicibacterium confluentis</name>
    <dbReference type="NCBI Taxonomy" id="28047"/>
    <lineage>
        <taxon>Bacteria</taxon>
        <taxon>Bacillati</taxon>
        <taxon>Actinomycetota</taxon>
        <taxon>Actinomycetes</taxon>
        <taxon>Mycobacteriales</taxon>
        <taxon>Mycobacteriaceae</taxon>
        <taxon>Mycolicibacterium</taxon>
    </lineage>
</organism>
<dbReference type="PANTHER" id="PTHR43477:SF1">
    <property type="entry name" value="DIHYDROANTICAPSIN 7-DEHYDROGENASE"/>
    <property type="match status" value="1"/>
</dbReference>
<dbReference type="FunFam" id="3.40.50.720:FF:000084">
    <property type="entry name" value="Short-chain dehydrogenase reductase"/>
    <property type="match status" value="1"/>
</dbReference>
<name>A0A7I7Y5L7_9MYCO</name>
<dbReference type="InterPro" id="IPR036291">
    <property type="entry name" value="NAD(P)-bd_dom_sf"/>
</dbReference>
<protein>
    <submittedName>
        <fullName evidence="3">Short chain dehydrogenase</fullName>
    </submittedName>
</protein>
<dbReference type="InterPro" id="IPR002347">
    <property type="entry name" value="SDR_fam"/>
</dbReference>
<evidence type="ECO:0000313" key="3">
    <source>
        <dbReference type="EMBL" id="BBZ36920.1"/>
    </source>
</evidence>
<dbReference type="InterPro" id="IPR020904">
    <property type="entry name" value="Sc_DH/Rdtase_CS"/>
</dbReference>
<dbReference type="InterPro" id="IPR051122">
    <property type="entry name" value="SDR_DHRS6-like"/>
</dbReference>
<dbReference type="GO" id="GO:0016491">
    <property type="term" value="F:oxidoreductase activity"/>
    <property type="evidence" value="ECO:0007669"/>
    <property type="project" value="UniProtKB-KW"/>
</dbReference>
<sequence>MAQAMAAEGASVVAVGRNADRGYEVVESIATAGHNAIFVRGDVTVETDIVRAIEVCRSEFGSLDIMHNNAAFFVTAELHQTTTDDWDRSLRANLSSVFWGSKHAVLAMREQGRGGSIINTASVAAFTATADTAAYVATKSGVMGLTRSVALAYAAEGIRCNALCPGDFESPMFDAFLATQSDPDTARKDFEALYPTKRILKPGDVANAAVFLASDEAVGVNGTSLVVDDGLLAKTY</sequence>
<dbReference type="EMBL" id="AP022612">
    <property type="protein sequence ID" value="BBZ36920.1"/>
    <property type="molecule type" value="Genomic_DNA"/>
</dbReference>
<dbReference type="Pfam" id="PF13561">
    <property type="entry name" value="adh_short_C2"/>
    <property type="match status" value="1"/>
</dbReference>
<dbReference type="PANTHER" id="PTHR43477">
    <property type="entry name" value="DIHYDROANTICAPSIN 7-DEHYDROGENASE"/>
    <property type="match status" value="1"/>
</dbReference>
<reference evidence="3" key="1">
    <citation type="journal article" date="2019" name="Emerg. Microbes Infect.">
        <title>Comprehensive subspecies identification of 175 nontuberculous mycobacteria species based on 7547 genomic profiles.</title>
        <authorList>
            <person name="Matsumoto Y."/>
            <person name="Kinjo T."/>
            <person name="Motooka D."/>
            <person name="Nabeya D."/>
            <person name="Jung N."/>
            <person name="Uechi K."/>
            <person name="Horii T."/>
            <person name="Iida T."/>
            <person name="Fujita J."/>
            <person name="Nakamura S."/>
        </authorList>
    </citation>
    <scope>NUCLEOTIDE SEQUENCE [LARGE SCALE GENOMIC DNA]</scope>
    <source>
        <strain evidence="3">JCM 13671</strain>
    </source>
</reference>
<reference evidence="3" key="2">
    <citation type="submission" date="2020-02" db="EMBL/GenBank/DDBJ databases">
        <authorList>
            <person name="Matsumoto Y."/>
            <person name="Motooka D."/>
            <person name="Nakamura S."/>
        </authorList>
    </citation>
    <scope>NUCLEOTIDE SEQUENCE</scope>
    <source>
        <strain evidence="3">JCM 13671</strain>
    </source>
</reference>
<evidence type="ECO:0000256" key="2">
    <source>
        <dbReference type="ARBA" id="ARBA00023002"/>
    </source>
</evidence>
<dbReference type="Gene3D" id="3.40.50.720">
    <property type="entry name" value="NAD(P)-binding Rossmann-like Domain"/>
    <property type="match status" value="1"/>
</dbReference>
<evidence type="ECO:0000313" key="4">
    <source>
        <dbReference type="Proteomes" id="UP000466931"/>
    </source>
</evidence>
<dbReference type="AlphaFoldDB" id="A0A7I7Y5L7"/>